<dbReference type="PANTHER" id="PTHR33867:SF1">
    <property type="entry name" value="RIBOSOME MATURATION FACTOR RIMP"/>
    <property type="match status" value="1"/>
</dbReference>
<feature type="domain" description="Ribosome maturation factor RimP N-terminal" evidence="4">
    <location>
        <begin position="14"/>
        <end position="84"/>
    </location>
</feature>
<name>A0A4S4G582_9ACTN</name>
<dbReference type="InterPro" id="IPR028998">
    <property type="entry name" value="RimP_C"/>
</dbReference>
<dbReference type="InterPro" id="IPR035956">
    <property type="entry name" value="RimP_N_sf"/>
</dbReference>
<dbReference type="HAMAP" id="MF_01077">
    <property type="entry name" value="RimP"/>
    <property type="match status" value="1"/>
</dbReference>
<dbReference type="GO" id="GO:0006412">
    <property type="term" value="P:translation"/>
    <property type="evidence" value="ECO:0007669"/>
    <property type="project" value="TreeGrafter"/>
</dbReference>
<dbReference type="Gene3D" id="2.30.30.180">
    <property type="entry name" value="Ribosome maturation factor RimP, C-terminal domain"/>
    <property type="match status" value="1"/>
</dbReference>
<dbReference type="RefSeq" id="WP_136432921.1">
    <property type="nucleotide sequence ID" value="NZ_SSTJ01000002.1"/>
</dbReference>
<accession>A0A4S4G582</accession>
<comment type="subcellular location">
    <subcellularLocation>
        <location evidence="3">Cytoplasm</location>
    </subcellularLocation>
</comment>
<dbReference type="SUPFAM" id="SSF74942">
    <property type="entry name" value="YhbC-like, C-terminal domain"/>
    <property type="match status" value="1"/>
</dbReference>
<dbReference type="Pfam" id="PF17384">
    <property type="entry name" value="DUF150_C"/>
    <property type="match status" value="1"/>
</dbReference>
<dbReference type="Pfam" id="PF02576">
    <property type="entry name" value="RimP_N"/>
    <property type="match status" value="1"/>
</dbReference>
<dbReference type="Gene3D" id="3.30.300.70">
    <property type="entry name" value="RimP-like superfamily, N-terminal"/>
    <property type="match status" value="1"/>
</dbReference>
<evidence type="ECO:0000259" key="4">
    <source>
        <dbReference type="Pfam" id="PF02576"/>
    </source>
</evidence>
<keyword evidence="2 3" id="KW-0690">Ribosome biogenesis</keyword>
<evidence type="ECO:0000256" key="2">
    <source>
        <dbReference type="ARBA" id="ARBA00022517"/>
    </source>
</evidence>
<dbReference type="PANTHER" id="PTHR33867">
    <property type="entry name" value="RIBOSOME MATURATION FACTOR RIMP"/>
    <property type="match status" value="1"/>
</dbReference>
<comment type="function">
    <text evidence="3">Required for maturation of 30S ribosomal subunits.</text>
</comment>
<gene>
    <name evidence="3" type="primary">rimP</name>
    <name evidence="6" type="ORF">E5986_02070</name>
</gene>
<evidence type="ECO:0000313" key="6">
    <source>
        <dbReference type="EMBL" id="THG38234.1"/>
    </source>
</evidence>
<keyword evidence="1 3" id="KW-0963">Cytoplasm</keyword>
<sequence length="156" mass="16772">MLTGKEKSLLEAMEPRAASEGVEIVTVEIAGAKRAPTIRVYIDAEGGVSFDELARTQAWVGELMDEIDPFPGAYMLEVSSPGIDRPLRTPEHFVRFAGQEACVKTRGPIDGRSSFTGTLAGIRDGAVLMEVDGAELSVPFDAIKRARLKGTVDFSS</sequence>
<evidence type="ECO:0000259" key="5">
    <source>
        <dbReference type="Pfam" id="PF17384"/>
    </source>
</evidence>
<reference evidence="6 7" key="1">
    <citation type="submission" date="2019-04" db="EMBL/GenBank/DDBJ databases">
        <title>Microbes associate with the intestines of laboratory mice.</title>
        <authorList>
            <person name="Navarre W."/>
            <person name="Wong E."/>
            <person name="Huang K.C."/>
            <person name="Tropini C."/>
            <person name="Ng K."/>
            <person name="Yu B."/>
        </authorList>
    </citation>
    <scope>NUCLEOTIDE SEQUENCE [LARGE SCALE GENOMIC DNA]</scope>
    <source>
        <strain evidence="6 7">NM80_B27</strain>
    </source>
</reference>
<dbReference type="Proteomes" id="UP000308978">
    <property type="component" value="Unassembled WGS sequence"/>
</dbReference>
<protein>
    <recommendedName>
        <fullName evidence="3">Ribosome maturation factor RimP</fullName>
    </recommendedName>
</protein>
<evidence type="ECO:0000256" key="1">
    <source>
        <dbReference type="ARBA" id="ARBA00022490"/>
    </source>
</evidence>
<proteinExistence type="inferred from homology"/>
<dbReference type="AlphaFoldDB" id="A0A4S4G582"/>
<dbReference type="InterPro" id="IPR028989">
    <property type="entry name" value="RimP_N"/>
</dbReference>
<dbReference type="EMBL" id="SSTJ01000002">
    <property type="protein sequence ID" value="THG38234.1"/>
    <property type="molecule type" value="Genomic_DNA"/>
</dbReference>
<dbReference type="InterPro" id="IPR003728">
    <property type="entry name" value="Ribosome_maturation_RimP"/>
</dbReference>
<evidence type="ECO:0000256" key="3">
    <source>
        <dbReference type="HAMAP-Rule" id="MF_01077"/>
    </source>
</evidence>
<feature type="domain" description="Ribosome maturation factor RimP C-terminal" evidence="5">
    <location>
        <begin position="87"/>
        <end position="150"/>
    </location>
</feature>
<dbReference type="CDD" id="cd01734">
    <property type="entry name" value="YlxS_C"/>
    <property type="match status" value="1"/>
</dbReference>
<dbReference type="GO" id="GO:0005829">
    <property type="term" value="C:cytosol"/>
    <property type="evidence" value="ECO:0007669"/>
    <property type="project" value="TreeGrafter"/>
</dbReference>
<comment type="caution">
    <text evidence="6">The sequence shown here is derived from an EMBL/GenBank/DDBJ whole genome shotgun (WGS) entry which is preliminary data.</text>
</comment>
<evidence type="ECO:0000313" key="7">
    <source>
        <dbReference type="Proteomes" id="UP000308978"/>
    </source>
</evidence>
<comment type="similarity">
    <text evidence="3">Belongs to the RimP family.</text>
</comment>
<dbReference type="InterPro" id="IPR036847">
    <property type="entry name" value="RimP_C_sf"/>
</dbReference>
<organism evidence="6 7">
    <name type="scientific">Adlercreutzia caecimuris</name>
    <dbReference type="NCBI Taxonomy" id="671266"/>
    <lineage>
        <taxon>Bacteria</taxon>
        <taxon>Bacillati</taxon>
        <taxon>Actinomycetota</taxon>
        <taxon>Coriobacteriia</taxon>
        <taxon>Eggerthellales</taxon>
        <taxon>Eggerthellaceae</taxon>
        <taxon>Adlercreutzia</taxon>
    </lineage>
</organism>
<dbReference type="SUPFAM" id="SSF75420">
    <property type="entry name" value="YhbC-like, N-terminal domain"/>
    <property type="match status" value="1"/>
</dbReference>
<dbReference type="GO" id="GO:0000028">
    <property type="term" value="P:ribosomal small subunit assembly"/>
    <property type="evidence" value="ECO:0007669"/>
    <property type="project" value="TreeGrafter"/>
</dbReference>